<dbReference type="InParanoid" id="A0A6I9R3W5"/>
<feature type="compositionally biased region" description="Acidic residues" evidence="1">
    <location>
        <begin position="69"/>
        <end position="80"/>
    </location>
</feature>
<reference evidence="3" key="1">
    <citation type="submission" date="2025-08" db="UniProtKB">
        <authorList>
            <consortium name="RefSeq"/>
        </authorList>
    </citation>
    <scope>IDENTIFICATION</scope>
</reference>
<dbReference type="PANTHER" id="PTHR37260">
    <property type="entry name" value="PHOSPHORELAY PROTEIN"/>
    <property type="match status" value="1"/>
</dbReference>
<sequence length="506" mass="54191">MDPKASAKSKRNHSHQGRKNHPTPAATSAQKKKPAPAAVAAAAAGAGEVATPRRAHARSRDLPSNWDRYDDDGDGDDSGDGAESSAGAKRADGEIRPKSKGADFRFLVEQARSQPQDHRDPGTSQSAFSLDELPSDYIQGISSMLSVRGESLLSWCADDNFIVDDDSTSSCEVNLLSMDLHALAAQLSKLKLSQRLFIEEDLLPEELHIDELKVNQIFEQSETPTMSEHKDSLSQGRFHGNSELEKSVDGQIDHWNSCNVHGITREAVVEKCQTQSPTGQATKFDLSNDSIPAGLSGRREVQGSVSQLSKHTVADLKQNRTSRFEAAAAEEELDVLFSSFSETRLSSSHSDGITNDASTSHNATFNSSVHMSPPSVGQDLNSSGNAGTSLADAIDDLLAETSLSLNDQNTVCPPNEGGLPPTNLSCRSLLGSEAPGNSSSSKQVAGVATLDSAIDDLLAETSFCIEEQKQMTCPEEQGTTSSIHIPSHSPSDSKPVDDFDSWFDTL</sequence>
<feature type="compositionally biased region" description="Low complexity" evidence="1">
    <location>
        <begin position="479"/>
        <end position="490"/>
    </location>
</feature>
<feature type="compositionally biased region" description="Basic residues" evidence="1">
    <location>
        <begin position="7"/>
        <end position="21"/>
    </location>
</feature>
<feature type="region of interest" description="Disordered" evidence="1">
    <location>
        <begin position="1"/>
        <end position="103"/>
    </location>
</feature>
<dbReference type="PANTHER" id="PTHR37260:SF2">
    <property type="entry name" value="PROTEIN ECERIFERUM 16"/>
    <property type="match status" value="1"/>
</dbReference>
<feature type="region of interest" description="Disordered" evidence="1">
    <location>
        <begin position="361"/>
        <end position="388"/>
    </location>
</feature>
<feature type="compositionally biased region" description="Polar residues" evidence="1">
    <location>
        <begin position="378"/>
        <end position="388"/>
    </location>
</feature>
<accession>A0A6I9R3W5</accession>
<feature type="region of interest" description="Disordered" evidence="1">
    <location>
        <begin position="415"/>
        <end position="443"/>
    </location>
</feature>
<feature type="compositionally biased region" description="Basic and acidic residues" evidence="1">
    <location>
        <begin position="89"/>
        <end position="103"/>
    </location>
</feature>
<dbReference type="Proteomes" id="UP000504607">
    <property type="component" value="Chromosome 1"/>
</dbReference>
<feature type="compositionally biased region" description="Low complexity" evidence="1">
    <location>
        <begin position="22"/>
        <end position="52"/>
    </location>
</feature>
<dbReference type="AlphaFoldDB" id="A0A6I9R3W5"/>
<dbReference type="RefSeq" id="XP_010919192.1">
    <property type="nucleotide sequence ID" value="XM_010920890.3"/>
</dbReference>
<name>A0A6I9R3W5_ELAGV</name>
<dbReference type="GeneID" id="105043365"/>
<feature type="compositionally biased region" description="Polar residues" evidence="1">
    <location>
        <begin position="361"/>
        <end position="370"/>
    </location>
</feature>
<dbReference type="KEGG" id="egu:105043365"/>
<gene>
    <name evidence="3" type="primary">LOC105043365</name>
</gene>
<protein>
    <submittedName>
        <fullName evidence="3">Uncharacterized protein LOC105043365</fullName>
    </submittedName>
</protein>
<keyword evidence="2" id="KW-1185">Reference proteome</keyword>
<dbReference type="OrthoDB" id="685075at2759"/>
<feature type="region of interest" description="Disordered" evidence="1">
    <location>
        <begin position="470"/>
        <end position="506"/>
    </location>
</feature>
<evidence type="ECO:0000313" key="3">
    <source>
        <dbReference type="RefSeq" id="XP_010919192.1"/>
    </source>
</evidence>
<evidence type="ECO:0000313" key="2">
    <source>
        <dbReference type="Proteomes" id="UP000504607"/>
    </source>
</evidence>
<organism evidence="2 3">
    <name type="scientific">Elaeis guineensis var. tenera</name>
    <name type="common">Oil palm</name>
    <dbReference type="NCBI Taxonomy" id="51953"/>
    <lineage>
        <taxon>Eukaryota</taxon>
        <taxon>Viridiplantae</taxon>
        <taxon>Streptophyta</taxon>
        <taxon>Embryophyta</taxon>
        <taxon>Tracheophyta</taxon>
        <taxon>Spermatophyta</taxon>
        <taxon>Magnoliopsida</taxon>
        <taxon>Liliopsida</taxon>
        <taxon>Arecaceae</taxon>
        <taxon>Arecoideae</taxon>
        <taxon>Cocoseae</taxon>
        <taxon>Elaeidinae</taxon>
        <taxon>Elaeis</taxon>
    </lineage>
</organism>
<proteinExistence type="predicted"/>
<evidence type="ECO:0000256" key="1">
    <source>
        <dbReference type="SAM" id="MobiDB-lite"/>
    </source>
</evidence>
<dbReference type="InterPro" id="IPR053342">
    <property type="entry name" value="Exosome_cofactor/PTGS_suppr"/>
</dbReference>